<dbReference type="PANTHER" id="PTHR30383">
    <property type="entry name" value="THIOESTERASE 1/PROTEASE 1/LYSOPHOSPHOLIPASE L1"/>
    <property type="match status" value="1"/>
</dbReference>
<dbReference type="Proteomes" id="UP001156218">
    <property type="component" value="Chromosome"/>
</dbReference>
<dbReference type="CDD" id="cd01827">
    <property type="entry name" value="sialate_O-acetylesterase_like1"/>
    <property type="match status" value="1"/>
</dbReference>
<keyword evidence="1" id="KW-0732">Signal</keyword>
<dbReference type="AlphaFoldDB" id="A0A139KJ84"/>
<dbReference type="Proteomes" id="UP001217776">
    <property type="component" value="Unassembled WGS sequence"/>
</dbReference>
<evidence type="ECO:0000313" key="5">
    <source>
        <dbReference type="EMBL" id="MDC2238744.1"/>
    </source>
</evidence>
<reference evidence="5" key="4">
    <citation type="submission" date="2022-10" db="EMBL/GenBank/DDBJ databases">
        <title>Human gut microbiome strain richness.</title>
        <authorList>
            <person name="Chen-Liaw A."/>
        </authorList>
    </citation>
    <scope>NUCLEOTIDE SEQUENCE</scope>
    <source>
        <strain evidence="5">1001283st1_A3_1001283B150304_161114</strain>
    </source>
</reference>
<dbReference type="InterPro" id="IPR051532">
    <property type="entry name" value="Ester_Hydrolysis_Enzymes"/>
</dbReference>
<organism evidence="4 10">
    <name type="scientific">Bacteroides thetaiotaomicron</name>
    <dbReference type="NCBI Taxonomy" id="818"/>
    <lineage>
        <taxon>Bacteria</taxon>
        <taxon>Pseudomonadati</taxon>
        <taxon>Bacteroidota</taxon>
        <taxon>Bacteroidia</taxon>
        <taxon>Bacteroidales</taxon>
        <taxon>Bacteroidaceae</taxon>
        <taxon>Bacteroides</taxon>
    </lineage>
</organism>
<evidence type="ECO:0000313" key="10">
    <source>
        <dbReference type="Proteomes" id="UP000436858"/>
    </source>
</evidence>
<reference evidence="7 12" key="3">
    <citation type="submission" date="2021-06" db="EMBL/GenBank/DDBJ databases">
        <title>Interrogation of the integrated mobile genetic elements in gut-associated Bacteroides with a consensus prediction approach.</title>
        <authorList>
            <person name="Campbell D.E."/>
            <person name="Leigh J.R."/>
            <person name="Kim T."/>
            <person name="England W."/>
            <person name="Whitaker R.J."/>
            <person name="Degnan P.H."/>
        </authorList>
    </citation>
    <scope>NUCLEOTIDE SEQUENCE</scope>
    <source>
        <strain evidence="8">VPI-3443</strain>
        <strain evidence="7 12">WAL8669</strain>
    </source>
</reference>
<evidence type="ECO:0000313" key="6">
    <source>
        <dbReference type="EMBL" id="RHL56602.1"/>
    </source>
</evidence>
<dbReference type="PANTHER" id="PTHR30383:SF5">
    <property type="entry name" value="SGNH HYDROLASE-TYPE ESTERASE DOMAIN-CONTAINING PROTEIN"/>
    <property type="match status" value="1"/>
</dbReference>
<dbReference type="EMBL" id="WCRY01000039">
    <property type="protein sequence ID" value="KAB4472356.1"/>
    <property type="molecule type" value="Genomic_DNA"/>
</dbReference>
<feature type="signal peptide" evidence="1">
    <location>
        <begin position="1"/>
        <end position="19"/>
    </location>
</feature>
<dbReference type="Proteomes" id="UP001162960">
    <property type="component" value="Chromosome"/>
</dbReference>
<dbReference type="SUPFAM" id="SSF52266">
    <property type="entry name" value="SGNH hydrolase"/>
    <property type="match status" value="1"/>
</dbReference>
<evidence type="ECO:0000313" key="7">
    <source>
        <dbReference type="EMBL" id="UYU68338.1"/>
    </source>
</evidence>
<evidence type="ECO:0000313" key="8">
    <source>
        <dbReference type="EMBL" id="UYU92309.1"/>
    </source>
</evidence>
<dbReference type="GeneID" id="60927731"/>
<dbReference type="DNASU" id="1075396"/>
<dbReference type="Proteomes" id="UP000436858">
    <property type="component" value="Unassembled WGS sequence"/>
</dbReference>
<dbReference type="InterPro" id="IPR036514">
    <property type="entry name" value="SGNH_hydro_sf"/>
</dbReference>
<reference evidence="6 9" key="1">
    <citation type="submission" date="2018-08" db="EMBL/GenBank/DDBJ databases">
        <title>A genome reference for cultivated species of the human gut microbiota.</title>
        <authorList>
            <person name="Zou Y."/>
            <person name="Xue W."/>
            <person name="Luo G."/>
        </authorList>
    </citation>
    <scope>NUCLEOTIDE SEQUENCE [LARGE SCALE GENOMIC DNA]</scope>
    <source>
        <strain evidence="6 9">AF37-12</strain>
    </source>
</reference>
<dbReference type="EMBL" id="CP083680">
    <property type="protein sequence ID" value="UYU68338.1"/>
    <property type="molecule type" value="Genomic_DNA"/>
</dbReference>
<accession>C6IRD9</accession>
<dbReference type="GO" id="GO:0004622">
    <property type="term" value="F:phosphatidylcholine lysophospholipase activity"/>
    <property type="evidence" value="ECO:0007669"/>
    <property type="project" value="TreeGrafter"/>
</dbReference>
<accession>A0A139KJ84</accession>
<feature type="domain" description="SGNH hydrolase-type esterase" evidence="2">
    <location>
        <begin position="29"/>
        <end position="218"/>
    </location>
</feature>
<evidence type="ECO:0000313" key="9">
    <source>
        <dbReference type="Proteomes" id="UP000283616"/>
    </source>
</evidence>
<dbReference type="EMBL" id="WCSB01000021">
    <property type="protein sequence ID" value="KAB4449405.1"/>
    <property type="molecule type" value="Genomic_DNA"/>
</dbReference>
<dbReference type="RefSeq" id="WP_008767794.1">
    <property type="nucleotide sequence ID" value="NZ_BAABXH010000001.1"/>
</dbReference>
<evidence type="ECO:0000256" key="1">
    <source>
        <dbReference type="SAM" id="SignalP"/>
    </source>
</evidence>
<dbReference type="Proteomes" id="UP000283616">
    <property type="component" value="Unassembled WGS sequence"/>
</dbReference>
<name>A0A139KJ84_BACT4</name>
<dbReference type="EMBL" id="JAQNVG010000059">
    <property type="protein sequence ID" value="MDC2238744.1"/>
    <property type="molecule type" value="Genomic_DNA"/>
</dbReference>
<dbReference type="Gene3D" id="3.40.50.1110">
    <property type="entry name" value="SGNH hydrolase"/>
    <property type="match status" value="1"/>
</dbReference>
<dbReference type="Proteomes" id="UP000460317">
    <property type="component" value="Unassembled WGS sequence"/>
</dbReference>
<dbReference type="Pfam" id="PF13472">
    <property type="entry name" value="Lipase_GDSL_2"/>
    <property type="match status" value="1"/>
</dbReference>
<proteinExistence type="predicted"/>
<sequence length="507" mass="56254">MKKLLSVSLCLLFAASLTAQTGKIRVATVGNSITGGTNDYGYYAMPLAEMLGDDYEVTKFGKGSSGVFIKLREDATTPENPNEYQFAYINSEQCAAALEYKPNIVIIKFGANDANKKNFEKYGKETFKADYKKLIAKFQALSTKPDIYICTPPPMYYGDGGFLGSFDDNVAKNYIQPAVREIAEELNLVCVDLYNPLKGHPEFMPGGNDWVHPDHRGHYIIAKEVYKAITGEFVMNPGGITVAASDISLSGSKAKMKNGAIEKAKNGTRLSFDVHFGSLPTYEKVEVDVQLNKKKSGYLDFYLDTETIPFASVDVSGADSKNFTTQSALFDRRIKGKHKVTVQWRGQDAKLKSVTIKEKYMPYVTDNVSQVYLVNKATGMVLDCNPDSKVISAAKYDSEKKSQLFCIENLTYHILRVRNIATNLHVMNNGDKVIVGKPGDDWRVHDPKYALFLTPTDDEGYYSLGLSPEARIGLSSANSTEVVGNRSGQIEDLDKWKIVTADEMKKQ</sequence>
<feature type="chain" id="PRO_5002966975" evidence="1">
    <location>
        <begin position="20"/>
        <end position="507"/>
    </location>
</feature>
<dbReference type="EMBL" id="CP083685">
    <property type="protein sequence ID" value="UYU92309.1"/>
    <property type="molecule type" value="Genomic_DNA"/>
</dbReference>
<evidence type="ECO:0000259" key="2">
    <source>
        <dbReference type="Pfam" id="PF13472"/>
    </source>
</evidence>
<evidence type="ECO:0000313" key="3">
    <source>
        <dbReference type="EMBL" id="KAB4449405.1"/>
    </source>
</evidence>
<gene>
    <name evidence="6" type="ORF">DW011_16195</name>
    <name evidence="4" type="ORF">GAN91_24685</name>
    <name evidence="3" type="ORF">GAN93_18875</name>
    <name evidence="7" type="ORF">KQP68_08705</name>
    <name evidence="8" type="ORF">KQP74_06695</name>
    <name evidence="5" type="ORF">PO127_23650</name>
</gene>
<reference evidence="10 11" key="2">
    <citation type="journal article" date="2019" name="Nat. Med.">
        <title>A library of human gut bacterial isolates paired with longitudinal multiomics data enables mechanistic microbiome research.</title>
        <authorList>
            <person name="Poyet M."/>
            <person name="Groussin M."/>
            <person name="Gibbons S.M."/>
            <person name="Avila-Pacheco J."/>
            <person name="Jiang X."/>
            <person name="Kearney S.M."/>
            <person name="Perrotta A.R."/>
            <person name="Berdy B."/>
            <person name="Zhao S."/>
            <person name="Lieberman T.D."/>
            <person name="Swanson P.K."/>
            <person name="Smith M."/>
            <person name="Roesemann S."/>
            <person name="Alexander J.E."/>
            <person name="Rich S.A."/>
            <person name="Livny J."/>
            <person name="Vlamakis H."/>
            <person name="Clish C."/>
            <person name="Bullock K."/>
            <person name="Deik A."/>
            <person name="Scott J."/>
            <person name="Pierce K.A."/>
            <person name="Xavier R.J."/>
            <person name="Alm E.J."/>
        </authorList>
    </citation>
    <scope>NUCLEOTIDE SEQUENCE [LARGE SCALE GENOMIC DNA]</scope>
    <source>
        <strain evidence="4 10">BIOML-A162</strain>
        <strain evidence="3 11">BIOML-A165</strain>
    </source>
</reference>
<evidence type="ECO:0000313" key="11">
    <source>
        <dbReference type="Proteomes" id="UP000460317"/>
    </source>
</evidence>
<protein>
    <submittedName>
        <fullName evidence="5">GDSL-type esterase/lipase family protein</fullName>
    </submittedName>
</protein>
<evidence type="ECO:0000313" key="12">
    <source>
        <dbReference type="Proteomes" id="UP001156218"/>
    </source>
</evidence>
<dbReference type="EMBL" id="QROV01000019">
    <property type="protein sequence ID" value="RHL56602.1"/>
    <property type="molecule type" value="Genomic_DNA"/>
</dbReference>
<evidence type="ECO:0000313" key="4">
    <source>
        <dbReference type="EMBL" id="KAB4472356.1"/>
    </source>
</evidence>
<dbReference type="InterPro" id="IPR013830">
    <property type="entry name" value="SGNH_hydro"/>
</dbReference>